<proteinExistence type="predicted"/>
<dbReference type="EMBL" id="JAUSQW010000001">
    <property type="protein sequence ID" value="MDP9800683.1"/>
    <property type="molecule type" value="Genomic_DNA"/>
</dbReference>
<sequence length="309" mass="33872">MSERQLIEQVSGLAPKGKVPASARVLETWIAQASRRFGMAGPRLGWLVASSIVATILGEVVDDAGVPIFLVKGGTALQYRLGGSGRTTRDFDGLVRGDFADFFARLDGVIAHGWPPFDVERTDVEEIEVPSRLVNPRRFDMVLKLRGVRWRRVQIEIGSDEAGAGEVPELVNLPSLKGFGLDARVQVMALSLAYQVAQKLHAVSDPHCPPDEPNDRARDLMDLVLLRELCKAAEVSDREVRLACEAVFRVRAEEAKTLGRSPRVWPPNIVAYPHWSSSFVDAADSAGVVLTLESALSLVQSWARDIEQA</sequence>
<gene>
    <name evidence="1" type="ORF">J2S49_000759</name>
</gene>
<dbReference type="Proteomes" id="UP001235966">
    <property type="component" value="Unassembled WGS sequence"/>
</dbReference>
<name>A0ABT9NAG4_9ACTO</name>
<evidence type="ECO:0000313" key="1">
    <source>
        <dbReference type="EMBL" id="MDP9800683.1"/>
    </source>
</evidence>
<dbReference type="InterPro" id="IPR014942">
    <property type="entry name" value="AbiEii"/>
</dbReference>
<evidence type="ECO:0000313" key="2">
    <source>
        <dbReference type="Proteomes" id="UP001235966"/>
    </source>
</evidence>
<keyword evidence="2" id="KW-1185">Reference proteome</keyword>
<organism evidence="1 2">
    <name type="scientific">Arcanobacterium wilhelmae</name>
    <dbReference type="NCBI Taxonomy" id="1803177"/>
    <lineage>
        <taxon>Bacteria</taxon>
        <taxon>Bacillati</taxon>
        <taxon>Actinomycetota</taxon>
        <taxon>Actinomycetes</taxon>
        <taxon>Actinomycetales</taxon>
        <taxon>Actinomycetaceae</taxon>
        <taxon>Arcanobacterium</taxon>
    </lineage>
</organism>
<dbReference type="RefSeq" id="WP_278058069.1">
    <property type="nucleotide sequence ID" value="NZ_CP121247.1"/>
</dbReference>
<dbReference type="Pfam" id="PF08843">
    <property type="entry name" value="AbiEii"/>
    <property type="match status" value="1"/>
</dbReference>
<reference evidence="1 2" key="1">
    <citation type="submission" date="2023-07" db="EMBL/GenBank/DDBJ databases">
        <title>Sequencing the genomes of 1000 actinobacteria strains.</title>
        <authorList>
            <person name="Klenk H.-P."/>
        </authorList>
    </citation>
    <scope>NUCLEOTIDE SEQUENCE [LARGE SCALE GENOMIC DNA]</scope>
    <source>
        <strain evidence="1 2">DSM 102162</strain>
    </source>
</reference>
<evidence type="ECO:0008006" key="3">
    <source>
        <dbReference type="Google" id="ProtNLM"/>
    </source>
</evidence>
<accession>A0ABT9NAG4</accession>
<protein>
    <recommendedName>
        <fullName evidence="3">Nucleotidyl transferase AbiEii/AbiGii toxin family protein</fullName>
    </recommendedName>
</protein>
<comment type="caution">
    <text evidence="1">The sequence shown here is derived from an EMBL/GenBank/DDBJ whole genome shotgun (WGS) entry which is preliminary data.</text>
</comment>